<proteinExistence type="predicted"/>
<evidence type="ECO:0000313" key="2">
    <source>
        <dbReference type="EMBL" id="GIL56805.1"/>
    </source>
</evidence>
<dbReference type="Proteomes" id="UP000747399">
    <property type="component" value="Unassembled WGS sequence"/>
</dbReference>
<dbReference type="AlphaFoldDB" id="A0A8J4BDU2"/>
<accession>A0A8J4BDU2</accession>
<dbReference type="EMBL" id="BNCO01000025">
    <property type="protein sequence ID" value="GIL56805.1"/>
    <property type="molecule type" value="Genomic_DNA"/>
</dbReference>
<evidence type="ECO:0000256" key="1">
    <source>
        <dbReference type="SAM" id="MobiDB-lite"/>
    </source>
</evidence>
<sequence length="252" mass="27284">MFKRNSQSAHAILKSRWSARRVYIMARRNETEEERAARKAATKAAKSAKRAELQGCGDPGKGRKPCTLCSRPRDLLIRCQVDPTLTWHMACGKCWMEASGGEIDGAGDRPHYRYGGLWKNHHKAASGRSKVPSTSKPGMVAAATAAATDDGWRRVGRVGGGRRTWRDENALTRRDIAEADRDCSSDGSSNDSALKVEDEEEEKEKAVRGPTEVMKLVPSAAATGTDASCTATLAMLLSEATLCEAEDAAICS</sequence>
<reference evidence="2" key="1">
    <citation type="journal article" date="2021" name="Proc. Natl. Acad. Sci. U.S.A.">
        <title>Three genomes in the algal genus Volvox reveal the fate of a haploid sex-determining region after a transition to homothallism.</title>
        <authorList>
            <person name="Yamamoto K."/>
            <person name="Hamaji T."/>
            <person name="Kawai-Toyooka H."/>
            <person name="Matsuzaki R."/>
            <person name="Takahashi F."/>
            <person name="Nishimura Y."/>
            <person name="Kawachi M."/>
            <person name="Noguchi H."/>
            <person name="Minakuchi Y."/>
            <person name="Umen J.G."/>
            <person name="Toyoda A."/>
            <person name="Nozaki H."/>
        </authorList>
    </citation>
    <scope>NUCLEOTIDE SEQUENCE</scope>
    <source>
        <strain evidence="2">NIES-3780</strain>
    </source>
</reference>
<comment type="caution">
    <text evidence="2">The sequence shown here is derived from an EMBL/GenBank/DDBJ whole genome shotgun (WGS) entry which is preliminary data.</text>
</comment>
<feature type="region of interest" description="Disordered" evidence="1">
    <location>
        <begin position="178"/>
        <end position="209"/>
    </location>
</feature>
<evidence type="ECO:0000313" key="3">
    <source>
        <dbReference type="Proteomes" id="UP000747399"/>
    </source>
</evidence>
<name>A0A8J4BDU2_9CHLO</name>
<feature type="region of interest" description="Disordered" evidence="1">
    <location>
        <begin position="41"/>
        <end position="60"/>
    </location>
</feature>
<protein>
    <submittedName>
        <fullName evidence="2">Uncharacterized protein</fullName>
    </submittedName>
</protein>
<organism evidence="2 3">
    <name type="scientific">Volvox africanus</name>
    <dbReference type="NCBI Taxonomy" id="51714"/>
    <lineage>
        <taxon>Eukaryota</taxon>
        <taxon>Viridiplantae</taxon>
        <taxon>Chlorophyta</taxon>
        <taxon>core chlorophytes</taxon>
        <taxon>Chlorophyceae</taxon>
        <taxon>CS clade</taxon>
        <taxon>Chlamydomonadales</taxon>
        <taxon>Volvocaceae</taxon>
        <taxon>Volvox</taxon>
    </lineage>
</organism>
<gene>
    <name evidence="2" type="ORF">Vafri_12105</name>
</gene>
<keyword evidence="3" id="KW-1185">Reference proteome</keyword>